<feature type="region of interest" description="Disordered" evidence="1">
    <location>
        <begin position="804"/>
        <end position="831"/>
    </location>
</feature>
<organism evidence="2 3">
    <name type="scientific">Mesorhabditis spiculigera</name>
    <dbReference type="NCBI Taxonomy" id="96644"/>
    <lineage>
        <taxon>Eukaryota</taxon>
        <taxon>Metazoa</taxon>
        <taxon>Ecdysozoa</taxon>
        <taxon>Nematoda</taxon>
        <taxon>Chromadorea</taxon>
        <taxon>Rhabditida</taxon>
        <taxon>Rhabditina</taxon>
        <taxon>Rhabditomorpha</taxon>
        <taxon>Rhabditoidea</taxon>
        <taxon>Rhabditidae</taxon>
        <taxon>Mesorhabditinae</taxon>
        <taxon>Mesorhabditis</taxon>
    </lineage>
</organism>
<evidence type="ECO:0000313" key="2">
    <source>
        <dbReference type="EMBL" id="CAJ0557289.1"/>
    </source>
</evidence>
<dbReference type="EMBL" id="CATQJA010000001">
    <property type="protein sequence ID" value="CAJ0557289.1"/>
    <property type="molecule type" value="Genomic_DNA"/>
</dbReference>
<evidence type="ECO:0000256" key="1">
    <source>
        <dbReference type="SAM" id="MobiDB-lite"/>
    </source>
</evidence>
<dbReference type="Proteomes" id="UP001177023">
    <property type="component" value="Unassembled WGS sequence"/>
</dbReference>
<reference evidence="2" key="1">
    <citation type="submission" date="2023-06" db="EMBL/GenBank/DDBJ databases">
        <authorList>
            <person name="Delattre M."/>
        </authorList>
    </citation>
    <scope>NUCLEOTIDE SEQUENCE</scope>
    <source>
        <strain evidence="2">AF72</strain>
    </source>
</reference>
<dbReference type="Gene3D" id="3.30.70.120">
    <property type="match status" value="1"/>
</dbReference>
<accession>A0AA36FNW0</accession>
<feature type="non-terminal residue" evidence="2">
    <location>
        <position position="1"/>
    </location>
</feature>
<gene>
    <name evidence="2" type="ORF">MSPICULIGERA_LOCUS47</name>
</gene>
<feature type="region of interest" description="Disordered" evidence="1">
    <location>
        <begin position="1"/>
        <end position="21"/>
    </location>
</feature>
<feature type="compositionally biased region" description="Low complexity" evidence="1">
    <location>
        <begin position="820"/>
        <end position="831"/>
    </location>
</feature>
<dbReference type="InterPro" id="IPR015867">
    <property type="entry name" value="N-reg_PII/ATP_PRibTrfase_C"/>
</dbReference>
<feature type="region of interest" description="Disordered" evidence="1">
    <location>
        <begin position="713"/>
        <end position="769"/>
    </location>
</feature>
<proteinExistence type="predicted"/>
<feature type="compositionally biased region" description="Low complexity" evidence="1">
    <location>
        <begin position="723"/>
        <end position="766"/>
    </location>
</feature>
<feature type="region of interest" description="Disordered" evidence="1">
    <location>
        <begin position="861"/>
        <end position="910"/>
    </location>
</feature>
<dbReference type="AlphaFoldDB" id="A0AA36FNW0"/>
<sequence>MADGSRILGHAGAVESGGGADDARFLDDLETIDPELALRGVHQKTGQRPRGSQCGRVGENLRAFPLEGGGYSDHPGPGYSIGLSPEDGTARRIISRVGGLETSAPNSVRVSLPTETQLTDSTRQLLGPDIGDAIAKVIVKHWKPDRARWSIGDYIDLQNRSKGEVEVRSQRAAPICGGRGVVHWHVDSVGDKPMEVAAADIVAMAPRTDLLRVAPRLGSSDSVAGGARSAERSAHCVGGDARVDRYQRICGASTPVFCGSVEPQNCSRKTVAGSTRAGRTGTVRSIAASTPGRWQNVWLDVCVDELKHWFGAASTPDGGWNCEWTEGSTRSSFHLDAQSLKGLLAYEIATGERMRRARLGDPVRSTCCSAVCSGDSRPANRWGPGSGRFAYPFRWRYNVLNAADYFREASLSYGNEPDPRMADAIEMIRVARAFGWDVAPGRSPTGAGVVRGRHKGGRAVEVADCVRHPSARLVGSILLLGPNNARRSSMSMEMVLAEAVIDSGDTAWVLISAGLVLFMSSQTRLLLRRSAEPRPNWTRLDYLGRVRIQLRVQWRLGFRFLGDLKLFGLQDIHTAAAPGFHLIEDDVRDHHARADHRCDRKPAQAPGLGRSARAVVDHRLPPIAHWLFNPEGWLSPAELRTGPAELSSTHPPAPPPWQSCWWSANVRDGPNAEAVPHSVPLALIGAGILWFWLVRIQRRRRIGRRWCCGTSLDEHSRRRSGRHGQSGSSSKGTTEGKATAIGGITGAVAGLGRPSPLRRLPSAPSRVGDRRACRTGLPLVLALKSIFKFDDALDVIAVHFNRRHPRSTSSRFVRRKGDQSRSAATDSSSAAAQDYSASRRWRWIVVIAFVRGDLADRHGYREDHRSQAGSERPGGHRPSSTEAWTRTATTPHSVDAGGAPQTSGFDLGGPGRGQNLFRNLGALKHELITAGLQTIESEKLREALLAAGAESIVVSEAHASASDSASQFRGQRNDVVFTERLRVEVLVASEHAQAVLDAINEYSGGRRSGS</sequence>
<protein>
    <submittedName>
        <fullName evidence="2">Uncharacterized protein</fullName>
    </submittedName>
</protein>
<feature type="compositionally biased region" description="Polar residues" evidence="1">
    <location>
        <begin position="878"/>
        <end position="892"/>
    </location>
</feature>
<name>A0AA36FNW0_9BILA</name>
<evidence type="ECO:0000313" key="3">
    <source>
        <dbReference type="Proteomes" id="UP001177023"/>
    </source>
</evidence>
<comment type="caution">
    <text evidence="2">The sequence shown here is derived from an EMBL/GenBank/DDBJ whole genome shotgun (WGS) entry which is preliminary data.</text>
</comment>
<keyword evidence="3" id="KW-1185">Reference proteome</keyword>